<dbReference type="SUPFAM" id="SSF53254">
    <property type="entry name" value="Phosphoglycerate mutase-like"/>
    <property type="match status" value="1"/>
</dbReference>
<protein>
    <submittedName>
        <fullName evidence="2">Histidine phosphatase family protein</fullName>
    </submittedName>
</protein>
<name>A0A4R5PK88_9HYPH</name>
<dbReference type="PANTHER" id="PTHR47623">
    <property type="entry name" value="OS09G0287300 PROTEIN"/>
    <property type="match status" value="1"/>
</dbReference>
<dbReference type="AlphaFoldDB" id="A0A4R5PK88"/>
<sequence>MSEPGAASFNIYLVRHANAAWPQPGARDFDRKLDERGRTEAHTVADRMAARTYQPDYVICSPAARCVETLDILKDRFDRAPDIRFEERLYTDGHDTYLELIATHARNAPASLMIIGHNPMMEETSHALLQHAGQSLEDIIGYDFPTAGFLALESCSTDRPATAGHGRFMGLLSPRER</sequence>
<dbReference type="PANTHER" id="PTHR47623:SF1">
    <property type="entry name" value="OS09G0287300 PROTEIN"/>
    <property type="match status" value="1"/>
</dbReference>
<dbReference type="Proteomes" id="UP000295131">
    <property type="component" value="Unassembled WGS sequence"/>
</dbReference>
<evidence type="ECO:0000313" key="2">
    <source>
        <dbReference type="EMBL" id="TDH36046.1"/>
    </source>
</evidence>
<reference evidence="2 3" key="1">
    <citation type="journal article" date="2013" name="Int. J. Syst. Evol. Microbiol.">
        <title>Hoeflea suaedae sp. nov., an endophytic bacterium isolated from the root of the halophyte Suaeda maritima.</title>
        <authorList>
            <person name="Chung E.J."/>
            <person name="Park J.A."/>
            <person name="Pramanik P."/>
            <person name="Bibi F."/>
            <person name="Jeon C.O."/>
            <person name="Chung Y.R."/>
        </authorList>
    </citation>
    <scope>NUCLEOTIDE SEQUENCE [LARGE SCALE GENOMIC DNA]</scope>
    <source>
        <strain evidence="2 3">YC6898</strain>
    </source>
</reference>
<dbReference type="OrthoDB" id="9810154at2"/>
<proteinExistence type="predicted"/>
<gene>
    <name evidence="2" type="ORF">E2A64_12155</name>
</gene>
<dbReference type="RefSeq" id="WP_133284746.1">
    <property type="nucleotide sequence ID" value="NZ_SMSI01000002.1"/>
</dbReference>
<evidence type="ECO:0000313" key="3">
    <source>
        <dbReference type="Proteomes" id="UP000295131"/>
    </source>
</evidence>
<organism evidence="2 3">
    <name type="scientific">Pseudohoeflea suaedae</name>
    <dbReference type="NCBI Taxonomy" id="877384"/>
    <lineage>
        <taxon>Bacteria</taxon>
        <taxon>Pseudomonadati</taxon>
        <taxon>Pseudomonadota</taxon>
        <taxon>Alphaproteobacteria</taxon>
        <taxon>Hyphomicrobiales</taxon>
        <taxon>Rhizobiaceae</taxon>
        <taxon>Pseudohoeflea</taxon>
    </lineage>
</organism>
<dbReference type="InterPro" id="IPR029033">
    <property type="entry name" value="His_PPase_superfam"/>
</dbReference>
<dbReference type="InterPro" id="IPR013078">
    <property type="entry name" value="His_Pase_superF_clade-1"/>
</dbReference>
<comment type="caution">
    <text evidence="2">The sequence shown here is derived from an EMBL/GenBank/DDBJ whole genome shotgun (WGS) entry which is preliminary data.</text>
</comment>
<keyword evidence="3" id="KW-1185">Reference proteome</keyword>
<feature type="binding site" evidence="1">
    <location>
        <position position="65"/>
    </location>
    <ligand>
        <name>substrate</name>
    </ligand>
</feature>
<dbReference type="CDD" id="cd07067">
    <property type="entry name" value="HP_PGM_like"/>
    <property type="match status" value="1"/>
</dbReference>
<dbReference type="Pfam" id="PF00300">
    <property type="entry name" value="His_Phos_1"/>
    <property type="match status" value="1"/>
</dbReference>
<dbReference type="EMBL" id="SMSI01000002">
    <property type="protein sequence ID" value="TDH36046.1"/>
    <property type="molecule type" value="Genomic_DNA"/>
</dbReference>
<dbReference type="SMART" id="SM00855">
    <property type="entry name" value="PGAM"/>
    <property type="match status" value="1"/>
</dbReference>
<evidence type="ECO:0000256" key="1">
    <source>
        <dbReference type="PIRSR" id="PIRSR613078-2"/>
    </source>
</evidence>
<dbReference type="Gene3D" id="3.40.50.1240">
    <property type="entry name" value="Phosphoglycerate mutase-like"/>
    <property type="match status" value="1"/>
</dbReference>
<accession>A0A4R5PK88</accession>